<gene>
    <name evidence="10" type="primary">msrB</name>
    <name evidence="10" type="ORF">DI586_02755</name>
</gene>
<dbReference type="GO" id="GO:0046872">
    <property type="term" value="F:metal ion binding"/>
    <property type="evidence" value="ECO:0007669"/>
    <property type="project" value="UniProtKB-KW"/>
</dbReference>
<comment type="cofactor">
    <cofactor evidence="1">
        <name>Zn(2+)</name>
        <dbReference type="ChEBI" id="CHEBI:29105"/>
    </cofactor>
</comment>
<dbReference type="GO" id="GO:0030091">
    <property type="term" value="P:protein repair"/>
    <property type="evidence" value="ECO:0007669"/>
    <property type="project" value="InterPro"/>
</dbReference>
<proteinExistence type="inferred from homology"/>
<dbReference type="GO" id="GO:0033743">
    <property type="term" value="F:peptide-methionine (R)-S-oxide reductase activity"/>
    <property type="evidence" value="ECO:0007669"/>
    <property type="project" value="UniProtKB-EC"/>
</dbReference>
<comment type="catalytic activity">
    <reaction evidence="7">
        <text>L-methionyl-[protein] + [thioredoxin]-disulfide + H2O = L-methionyl-(R)-S-oxide-[protein] + [thioredoxin]-dithiol</text>
        <dbReference type="Rhea" id="RHEA:24164"/>
        <dbReference type="Rhea" id="RHEA-COMP:10698"/>
        <dbReference type="Rhea" id="RHEA-COMP:10700"/>
        <dbReference type="Rhea" id="RHEA-COMP:12313"/>
        <dbReference type="Rhea" id="RHEA-COMP:12314"/>
        <dbReference type="ChEBI" id="CHEBI:15377"/>
        <dbReference type="ChEBI" id="CHEBI:16044"/>
        <dbReference type="ChEBI" id="CHEBI:29950"/>
        <dbReference type="ChEBI" id="CHEBI:45764"/>
        <dbReference type="ChEBI" id="CHEBI:50058"/>
        <dbReference type="EC" id="1.8.4.12"/>
    </reaction>
</comment>
<evidence type="ECO:0000256" key="2">
    <source>
        <dbReference type="ARBA" id="ARBA00007174"/>
    </source>
</evidence>
<dbReference type="GO" id="GO:0006979">
    <property type="term" value="P:response to oxidative stress"/>
    <property type="evidence" value="ECO:0007669"/>
    <property type="project" value="InterPro"/>
</dbReference>
<keyword evidence="6" id="KW-0560">Oxidoreductase</keyword>
<reference evidence="10 11" key="1">
    <citation type="submission" date="2017-08" db="EMBL/GenBank/DDBJ databases">
        <title>Infants hospitalized years apart are colonized by the same room-sourced microbial strains.</title>
        <authorList>
            <person name="Brooks B."/>
            <person name="Olm M.R."/>
            <person name="Firek B.A."/>
            <person name="Baker R."/>
            <person name="Thomas B.C."/>
            <person name="Morowitz M.J."/>
            <person name="Banfield J.F."/>
        </authorList>
    </citation>
    <scope>NUCLEOTIDE SEQUENCE [LARGE SCALE GENOMIC DNA]</scope>
    <source>
        <strain evidence="10">S2_006_000_R2_64</strain>
    </source>
</reference>
<dbReference type="Pfam" id="PF01641">
    <property type="entry name" value="SelR"/>
    <property type="match status" value="1"/>
</dbReference>
<feature type="chain" id="PRO_5015986691" description="peptide-methionine (R)-S-oxide reductase" evidence="8">
    <location>
        <begin position="26"/>
        <end position="158"/>
    </location>
</feature>
<dbReference type="InterPro" id="IPR002579">
    <property type="entry name" value="Met_Sox_Rdtase_MsrB_dom"/>
</dbReference>
<evidence type="ECO:0000313" key="11">
    <source>
        <dbReference type="Proteomes" id="UP000249739"/>
    </source>
</evidence>
<dbReference type="InterPro" id="IPR011057">
    <property type="entry name" value="Mss4-like_sf"/>
</dbReference>
<sequence length="158" mass="17517">MKRRDLLKFMGASGCIMIFSSMGFASQDKFPVTLSDDEWKKKLSPDAYNVLRRHATEMPFTSPLNEEYRKGLFKCGGCNSDLFSSNAKFNSHTGWPSFFQPVAARAIGTTTDRKLLMERVEVHCATCGGHLGHVFEDGPDPTGLRYCINGVALAFAPL</sequence>
<dbReference type="Proteomes" id="UP000249739">
    <property type="component" value="Unassembled WGS sequence"/>
</dbReference>
<dbReference type="AlphaFoldDB" id="A0A2W5FSA9"/>
<feature type="signal peptide" evidence="8">
    <location>
        <begin position="1"/>
        <end position="25"/>
    </location>
</feature>
<evidence type="ECO:0000313" key="10">
    <source>
        <dbReference type="EMBL" id="PZP56707.1"/>
    </source>
</evidence>
<dbReference type="InterPro" id="IPR028427">
    <property type="entry name" value="Met_Sox_Rdtase_MsrB"/>
</dbReference>
<dbReference type="PROSITE" id="PS51790">
    <property type="entry name" value="MSRB"/>
    <property type="match status" value="1"/>
</dbReference>
<feature type="domain" description="MsrB" evidence="9">
    <location>
        <begin position="36"/>
        <end position="158"/>
    </location>
</feature>
<evidence type="ECO:0000256" key="8">
    <source>
        <dbReference type="SAM" id="SignalP"/>
    </source>
</evidence>
<name>A0A2W5FSA9_9BACT</name>
<dbReference type="GO" id="GO:0005737">
    <property type="term" value="C:cytoplasm"/>
    <property type="evidence" value="ECO:0007669"/>
    <property type="project" value="TreeGrafter"/>
</dbReference>
<comment type="caution">
    <text evidence="10">The sequence shown here is derived from an EMBL/GenBank/DDBJ whole genome shotgun (WGS) entry which is preliminary data.</text>
</comment>
<accession>A0A2W5FSA9</accession>
<dbReference type="NCBIfam" id="TIGR00357">
    <property type="entry name" value="peptide-methionine (R)-S-oxide reductase MsrB"/>
    <property type="match status" value="1"/>
</dbReference>
<keyword evidence="4" id="KW-0479">Metal-binding</keyword>
<dbReference type="EC" id="1.8.4.12" evidence="3"/>
<evidence type="ECO:0000259" key="9">
    <source>
        <dbReference type="PROSITE" id="PS51790"/>
    </source>
</evidence>
<evidence type="ECO:0000256" key="1">
    <source>
        <dbReference type="ARBA" id="ARBA00001947"/>
    </source>
</evidence>
<comment type="similarity">
    <text evidence="2">Belongs to the MsrB Met sulfoxide reductase family.</text>
</comment>
<evidence type="ECO:0000256" key="4">
    <source>
        <dbReference type="ARBA" id="ARBA00022723"/>
    </source>
</evidence>
<keyword evidence="8" id="KW-0732">Signal</keyword>
<evidence type="ECO:0000256" key="3">
    <source>
        <dbReference type="ARBA" id="ARBA00012499"/>
    </source>
</evidence>
<dbReference type="PANTHER" id="PTHR10173:SF57">
    <property type="entry name" value="PEPTIDE-METHIONINE (R)-S-OXIDE REDUCTASE"/>
    <property type="match status" value="1"/>
</dbReference>
<dbReference type="SUPFAM" id="SSF51316">
    <property type="entry name" value="Mss4-like"/>
    <property type="match status" value="1"/>
</dbReference>
<dbReference type="EMBL" id="QFOT01000017">
    <property type="protein sequence ID" value="PZP56707.1"/>
    <property type="molecule type" value="Genomic_DNA"/>
</dbReference>
<evidence type="ECO:0000256" key="7">
    <source>
        <dbReference type="ARBA" id="ARBA00048488"/>
    </source>
</evidence>
<evidence type="ECO:0000256" key="5">
    <source>
        <dbReference type="ARBA" id="ARBA00022833"/>
    </source>
</evidence>
<dbReference type="PANTHER" id="PTHR10173">
    <property type="entry name" value="METHIONINE SULFOXIDE REDUCTASE"/>
    <property type="match status" value="1"/>
</dbReference>
<protein>
    <recommendedName>
        <fullName evidence="3">peptide-methionine (R)-S-oxide reductase</fullName>
        <ecNumber evidence="3">1.8.4.12</ecNumber>
    </recommendedName>
</protein>
<keyword evidence="5" id="KW-0862">Zinc</keyword>
<organism evidence="10 11">
    <name type="scientific">Micavibrio aeruginosavorus</name>
    <dbReference type="NCBI Taxonomy" id="349221"/>
    <lineage>
        <taxon>Bacteria</taxon>
        <taxon>Pseudomonadati</taxon>
        <taxon>Bdellovibrionota</taxon>
        <taxon>Bdellovibrionia</taxon>
        <taxon>Bdellovibrionales</taxon>
        <taxon>Pseudobdellovibrionaceae</taxon>
        <taxon>Micavibrio</taxon>
    </lineage>
</organism>
<dbReference type="Gene3D" id="2.170.150.20">
    <property type="entry name" value="Peptide methionine sulfoxide reductase"/>
    <property type="match status" value="1"/>
</dbReference>
<evidence type="ECO:0000256" key="6">
    <source>
        <dbReference type="ARBA" id="ARBA00023002"/>
    </source>
</evidence>
<dbReference type="FunFam" id="2.170.150.20:FF:000001">
    <property type="entry name" value="Peptide methionine sulfoxide reductase MsrB"/>
    <property type="match status" value="1"/>
</dbReference>